<dbReference type="AlphaFoldDB" id="A0A5C7A890"/>
<evidence type="ECO:0000259" key="1">
    <source>
        <dbReference type="PROSITE" id="PS50943"/>
    </source>
</evidence>
<protein>
    <submittedName>
        <fullName evidence="2">Helix-turn-helix transcriptional regulator</fullName>
    </submittedName>
</protein>
<dbReference type="SUPFAM" id="SSF47413">
    <property type="entry name" value="lambda repressor-like DNA-binding domains"/>
    <property type="match status" value="1"/>
</dbReference>
<dbReference type="OrthoDB" id="965471at2"/>
<evidence type="ECO:0000313" key="2">
    <source>
        <dbReference type="EMBL" id="TXE03072.1"/>
    </source>
</evidence>
<name>A0A5C7A890_9BACT</name>
<gene>
    <name evidence="2" type="ORF">ESV85_20630</name>
</gene>
<dbReference type="InterPro" id="IPR010982">
    <property type="entry name" value="Lambda_DNA-bd_dom_sf"/>
</dbReference>
<dbReference type="Pfam" id="PF12844">
    <property type="entry name" value="HTH_19"/>
    <property type="match status" value="1"/>
</dbReference>
<dbReference type="GO" id="GO:0003677">
    <property type="term" value="F:DNA binding"/>
    <property type="evidence" value="ECO:0007669"/>
    <property type="project" value="InterPro"/>
</dbReference>
<evidence type="ECO:0000313" key="3">
    <source>
        <dbReference type="Proteomes" id="UP000321935"/>
    </source>
</evidence>
<dbReference type="PROSITE" id="PS50943">
    <property type="entry name" value="HTH_CROC1"/>
    <property type="match status" value="1"/>
</dbReference>
<comment type="caution">
    <text evidence="2">The sequence shown here is derived from an EMBL/GenBank/DDBJ whole genome shotgun (WGS) entry which is preliminary data.</text>
</comment>
<dbReference type="Proteomes" id="UP000321935">
    <property type="component" value="Unassembled WGS sequence"/>
</dbReference>
<dbReference type="RefSeq" id="WP_146920992.1">
    <property type="nucleotide sequence ID" value="NZ_VORW01000027.1"/>
</dbReference>
<dbReference type="InterPro" id="IPR049514">
    <property type="entry name" value="Fic-like_C"/>
</dbReference>
<dbReference type="InterPro" id="IPR001387">
    <property type="entry name" value="Cro/C1-type_HTH"/>
</dbReference>
<dbReference type="CDD" id="cd00093">
    <property type="entry name" value="HTH_XRE"/>
    <property type="match status" value="1"/>
</dbReference>
<accession>A0A5C7A890</accession>
<dbReference type="SMART" id="SM00530">
    <property type="entry name" value="HTH_XRE"/>
    <property type="match status" value="1"/>
</dbReference>
<reference evidence="2 3" key="1">
    <citation type="submission" date="2019-08" db="EMBL/GenBank/DDBJ databases">
        <title>Genomes sequence of Algoriphagus aquimarinus ACAM450.</title>
        <authorList>
            <person name="Bowman J.P."/>
        </authorList>
    </citation>
    <scope>NUCLEOTIDE SEQUENCE [LARGE SCALE GENOMIC DNA]</scope>
    <source>
        <strain evidence="2 3">ACAM 450</strain>
    </source>
</reference>
<organism evidence="2 3">
    <name type="scientific">Algoriphagus aquimarinus</name>
    <dbReference type="NCBI Taxonomy" id="237018"/>
    <lineage>
        <taxon>Bacteria</taxon>
        <taxon>Pseudomonadati</taxon>
        <taxon>Bacteroidota</taxon>
        <taxon>Cytophagia</taxon>
        <taxon>Cytophagales</taxon>
        <taxon>Cyclobacteriaceae</taxon>
        <taxon>Algoriphagus</taxon>
    </lineage>
</organism>
<dbReference type="Pfam" id="PF21247">
    <property type="entry name" value="Fic-like_C"/>
    <property type="match status" value="1"/>
</dbReference>
<sequence>MDKNTAKDQLEAFQNDFKSLQLNLGLFFQKSRENIGIKSIEDFANTYGYTTSQYRAYESGKANPTLLTIFRLLKILGLNENDLFNFTNNQDRKSNDTIAANARKNKIEQLREQVAKIKGGEFAQEINDVSMLRIFQTLVFCGVSRSKAEILENFELKNTTNNFKRSVGMALELSWIKMTNPESRNSPEQRYVITEEGKRVV</sequence>
<dbReference type="EMBL" id="VORW01000027">
    <property type="protein sequence ID" value="TXE03072.1"/>
    <property type="molecule type" value="Genomic_DNA"/>
</dbReference>
<feature type="domain" description="HTH cro/C1-type" evidence="1">
    <location>
        <begin position="39"/>
        <end position="83"/>
    </location>
</feature>
<proteinExistence type="predicted"/>
<dbReference type="Gene3D" id="1.10.260.40">
    <property type="entry name" value="lambda repressor-like DNA-binding domains"/>
    <property type="match status" value="1"/>
</dbReference>